<evidence type="ECO:0000313" key="8">
    <source>
        <dbReference type="Proteomes" id="UP001372834"/>
    </source>
</evidence>
<dbReference type="GO" id="GO:0062129">
    <property type="term" value="C:chitin-based extracellular matrix"/>
    <property type="evidence" value="ECO:0007669"/>
    <property type="project" value="TreeGrafter"/>
</dbReference>
<dbReference type="PANTHER" id="PTHR10380">
    <property type="entry name" value="CUTICLE PROTEIN"/>
    <property type="match status" value="1"/>
</dbReference>
<organism evidence="5 8">
    <name type="scientific">Polyplax serrata</name>
    <name type="common">Common mouse louse</name>
    <dbReference type="NCBI Taxonomy" id="468196"/>
    <lineage>
        <taxon>Eukaryota</taxon>
        <taxon>Metazoa</taxon>
        <taxon>Ecdysozoa</taxon>
        <taxon>Arthropoda</taxon>
        <taxon>Hexapoda</taxon>
        <taxon>Insecta</taxon>
        <taxon>Pterygota</taxon>
        <taxon>Neoptera</taxon>
        <taxon>Paraneoptera</taxon>
        <taxon>Psocodea</taxon>
        <taxon>Troctomorpha</taxon>
        <taxon>Phthiraptera</taxon>
        <taxon>Anoplura</taxon>
        <taxon>Polyplacidae</taxon>
        <taxon>Polyplax</taxon>
    </lineage>
</organism>
<evidence type="ECO:0000256" key="1">
    <source>
        <dbReference type="ARBA" id="ARBA00022460"/>
    </source>
</evidence>
<keyword evidence="1 2" id="KW-0193">Cuticle</keyword>
<dbReference type="EMBL" id="JAWJWF010000001">
    <property type="protein sequence ID" value="KAK6642196.1"/>
    <property type="molecule type" value="Genomic_DNA"/>
</dbReference>
<dbReference type="InterPro" id="IPR000618">
    <property type="entry name" value="Insect_cuticle"/>
</dbReference>
<dbReference type="GO" id="GO:0008010">
    <property type="term" value="F:structural constituent of chitin-based larval cuticle"/>
    <property type="evidence" value="ECO:0007669"/>
    <property type="project" value="TreeGrafter"/>
</dbReference>
<keyword evidence="7" id="KW-1185">Reference proteome</keyword>
<comment type="caution">
    <text evidence="5">The sequence shown here is derived from an EMBL/GenBank/DDBJ whole genome shotgun (WGS) entry which is preliminary data.</text>
</comment>
<protein>
    <submittedName>
        <fullName evidence="5">Uncharacterized protein</fullName>
    </submittedName>
</protein>
<feature type="chain" id="PRO_5042888251" evidence="4">
    <location>
        <begin position="19"/>
        <end position="137"/>
    </location>
</feature>
<dbReference type="Proteomes" id="UP001359485">
    <property type="component" value="Unassembled WGS sequence"/>
</dbReference>
<dbReference type="PANTHER" id="PTHR10380:SF173">
    <property type="entry name" value="CUTICULAR PROTEIN 47EF, ISOFORM C-RELATED"/>
    <property type="match status" value="1"/>
</dbReference>
<dbReference type="InterPro" id="IPR050468">
    <property type="entry name" value="Cuticle_Struct_Prot"/>
</dbReference>
<evidence type="ECO:0000256" key="2">
    <source>
        <dbReference type="PROSITE-ProRule" id="PRU00497"/>
    </source>
</evidence>
<reference evidence="5 8" key="1">
    <citation type="submission" date="2023-10" db="EMBL/GenBank/DDBJ databases">
        <title>Genomes of two closely related lineages of the louse Polyplax serrata with different host specificities.</title>
        <authorList>
            <person name="Martinu J."/>
            <person name="Tarabai H."/>
            <person name="Stefka J."/>
            <person name="Hypsa V."/>
        </authorList>
    </citation>
    <scope>NUCLEOTIDE SEQUENCE [LARGE SCALE GENOMIC DNA]</scope>
    <source>
        <strain evidence="6">98ZLc_SE</strain>
        <strain evidence="5">HR10_N</strain>
    </source>
</reference>
<feature type="compositionally biased region" description="Polar residues" evidence="3">
    <location>
        <begin position="57"/>
        <end position="73"/>
    </location>
</feature>
<proteinExistence type="predicted"/>
<keyword evidence="4" id="KW-0732">Signal</keyword>
<dbReference type="PRINTS" id="PR00947">
    <property type="entry name" value="CUTICLE"/>
</dbReference>
<gene>
    <name evidence="5" type="ORF">RUM43_011595</name>
    <name evidence="6" type="ORF">RUM44_013919</name>
</gene>
<dbReference type="EMBL" id="JAWJWE010000039">
    <property type="protein sequence ID" value="KAK6621289.1"/>
    <property type="molecule type" value="Genomic_DNA"/>
</dbReference>
<evidence type="ECO:0000256" key="3">
    <source>
        <dbReference type="SAM" id="MobiDB-lite"/>
    </source>
</evidence>
<evidence type="ECO:0000313" key="7">
    <source>
        <dbReference type="Proteomes" id="UP001359485"/>
    </source>
</evidence>
<feature type="signal peptide" evidence="4">
    <location>
        <begin position="1"/>
        <end position="18"/>
    </location>
</feature>
<accession>A0AAN8S3R5</accession>
<evidence type="ECO:0000313" key="5">
    <source>
        <dbReference type="EMBL" id="KAK6621289.1"/>
    </source>
</evidence>
<dbReference type="Proteomes" id="UP001372834">
    <property type="component" value="Unassembled WGS sequence"/>
</dbReference>
<dbReference type="AlphaFoldDB" id="A0AAN8S3R5"/>
<sequence length="137" mass="14464">MISIKLSVAFCLIVAASAQFPAHTGYSGPHKFVPIVSQDFQIAQDGSSYKFNYASGDGSQRQESGVQNGPESYSVTGSFSYNLPNGGPVQVNYVSDEFGYQPTGPGVHPDIVKAVAQQVAEARSSPHSGGSFRPVYG</sequence>
<name>A0AAN8S3R5_POLSC</name>
<dbReference type="Pfam" id="PF00379">
    <property type="entry name" value="Chitin_bind_4"/>
    <property type="match status" value="1"/>
</dbReference>
<evidence type="ECO:0000256" key="4">
    <source>
        <dbReference type="SAM" id="SignalP"/>
    </source>
</evidence>
<evidence type="ECO:0000313" key="6">
    <source>
        <dbReference type="EMBL" id="KAK6642196.1"/>
    </source>
</evidence>
<dbReference type="PROSITE" id="PS51155">
    <property type="entry name" value="CHIT_BIND_RR_2"/>
    <property type="match status" value="1"/>
</dbReference>
<feature type="region of interest" description="Disordered" evidence="3">
    <location>
        <begin position="53"/>
        <end position="73"/>
    </location>
</feature>